<sequence length="144" mass="15759">MIVALDRRFGEMSIFGTAAEYRRFADLVRAGGGAVDLEAEADVDPFDEPLARIVVRRTDATTVTLAREDRDLVLSGPAEHLHTIAHIFDESADQDGAGGNVHLDPYPGHHYLDERSASVILNDPGAPRLGAAYREWLAEQQPPQ</sequence>
<proteinExistence type="predicted"/>
<organism evidence="1 2">
    <name type="scientific">Labedaea rhizosphaerae</name>
    <dbReference type="NCBI Taxonomy" id="598644"/>
    <lineage>
        <taxon>Bacteria</taxon>
        <taxon>Bacillati</taxon>
        <taxon>Actinomycetota</taxon>
        <taxon>Actinomycetes</taxon>
        <taxon>Pseudonocardiales</taxon>
        <taxon>Pseudonocardiaceae</taxon>
        <taxon>Labedaea</taxon>
    </lineage>
</organism>
<gene>
    <name evidence="1" type="ORF">EV186_10122</name>
</gene>
<comment type="caution">
    <text evidence="1">The sequence shown here is derived from an EMBL/GenBank/DDBJ whole genome shotgun (WGS) entry which is preliminary data.</text>
</comment>
<keyword evidence="2" id="KW-1185">Reference proteome</keyword>
<dbReference type="InterPro" id="IPR029083">
    <property type="entry name" value="Imm32"/>
</dbReference>
<name>A0A4R6SLB4_LABRH</name>
<dbReference type="Pfam" id="PF15566">
    <property type="entry name" value="Imm32"/>
    <property type="match status" value="1"/>
</dbReference>
<evidence type="ECO:0000313" key="1">
    <source>
        <dbReference type="EMBL" id="TDQ04082.1"/>
    </source>
</evidence>
<reference evidence="1 2" key="1">
    <citation type="submission" date="2019-03" db="EMBL/GenBank/DDBJ databases">
        <title>Genomic Encyclopedia of Type Strains, Phase IV (KMG-IV): sequencing the most valuable type-strain genomes for metagenomic binning, comparative biology and taxonomic classification.</title>
        <authorList>
            <person name="Goeker M."/>
        </authorList>
    </citation>
    <scope>NUCLEOTIDE SEQUENCE [LARGE SCALE GENOMIC DNA]</scope>
    <source>
        <strain evidence="1 2">DSM 45361</strain>
    </source>
</reference>
<dbReference type="OrthoDB" id="3696942at2"/>
<protein>
    <submittedName>
        <fullName evidence="1">Uncharacterized protein</fullName>
    </submittedName>
</protein>
<dbReference type="EMBL" id="SNXZ01000001">
    <property type="protein sequence ID" value="TDQ04082.1"/>
    <property type="molecule type" value="Genomic_DNA"/>
</dbReference>
<accession>A0A4R6SLB4</accession>
<dbReference type="Proteomes" id="UP000295444">
    <property type="component" value="Unassembled WGS sequence"/>
</dbReference>
<evidence type="ECO:0000313" key="2">
    <source>
        <dbReference type="Proteomes" id="UP000295444"/>
    </source>
</evidence>
<dbReference type="RefSeq" id="WP_133847057.1">
    <property type="nucleotide sequence ID" value="NZ_SNXZ01000001.1"/>
</dbReference>
<dbReference type="AlphaFoldDB" id="A0A4R6SLB4"/>